<feature type="region of interest" description="Disordered" evidence="1">
    <location>
        <begin position="26"/>
        <end position="46"/>
    </location>
</feature>
<organism evidence="3">
    <name type="scientific">Arthrobacter sp. K5</name>
    <dbReference type="NCBI Taxonomy" id="2839623"/>
    <lineage>
        <taxon>Bacteria</taxon>
        <taxon>Bacillati</taxon>
        <taxon>Actinomycetota</taxon>
        <taxon>Actinomycetes</taxon>
        <taxon>Micrococcales</taxon>
        <taxon>Micrococcaceae</taxon>
        <taxon>Arthrobacter</taxon>
    </lineage>
</organism>
<evidence type="ECO:0008006" key="4">
    <source>
        <dbReference type="Google" id="ProtNLM"/>
    </source>
</evidence>
<dbReference type="PROSITE" id="PS51257">
    <property type="entry name" value="PROKAR_LIPOPROTEIN"/>
    <property type="match status" value="1"/>
</dbReference>
<evidence type="ECO:0000256" key="2">
    <source>
        <dbReference type="SAM" id="SignalP"/>
    </source>
</evidence>
<feature type="signal peptide" evidence="2">
    <location>
        <begin position="1"/>
        <end position="26"/>
    </location>
</feature>
<reference evidence="3" key="1">
    <citation type="submission" date="2024-06" db="EMBL/GenBank/DDBJ databases">
        <title>Biodegradation of dimethachlon by Arthrobacter sp. K5: mechanistic insights and ecological implications.</title>
        <authorList>
            <person name="Hu S."/>
            <person name="Lu P."/>
        </authorList>
    </citation>
    <scope>NUCLEOTIDE SEQUENCE</scope>
    <source>
        <strain evidence="3">K5</strain>
    </source>
</reference>
<sequence>MKRTLLIAPAVLLAFSLAGCTGGVQASPAANPAPTPPASSPATTADAADRVLAQAEEGQDLGNGRPTVSYDGLMVRRRVVVAVHTALDADIASIRKRLDAAAAARGTALSAISPDVLEPAVLQQMVPEVIVALPPTATPDDGRIIVRAVTEEDTGKLGVKNFYVLPVLVHDLRFSIATANPAAVSAAVDREGIVSDALGNYNTVAQDGQLSISYTGPLLGDETVESVREGISRQAHIPAAEVNVGPRSVSGTGVDMAAEPAWDAEQLEGQAIHPHTE</sequence>
<name>A0AAU8EKN6_9MICC</name>
<feature type="chain" id="PRO_5043482049" description="Lipoprotein" evidence="2">
    <location>
        <begin position="27"/>
        <end position="277"/>
    </location>
</feature>
<evidence type="ECO:0000313" key="3">
    <source>
        <dbReference type="EMBL" id="XCH10200.1"/>
    </source>
</evidence>
<dbReference type="RefSeq" id="WP_353710849.1">
    <property type="nucleotide sequence ID" value="NZ_CP159279.1"/>
</dbReference>
<protein>
    <recommendedName>
        <fullName evidence="4">Lipoprotein</fullName>
    </recommendedName>
</protein>
<evidence type="ECO:0000256" key="1">
    <source>
        <dbReference type="SAM" id="MobiDB-lite"/>
    </source>
</evidence>
<dbReference type="AlphaFoldDB" id="A0AAU8EKN6"/>
<proteinExistence type="predicted"/>
<dbReference type="EMBL" id="CP159279">
    <property type="protein sequence ID" value="XCH10200.1"/>
    <property type="molecule type" value="Genomic_DNA"/>
</dbReference>
<gene>
    <name evidence="3" type="ORF">ABRP34_15330</name>
</gene>
<keyword evidence="2" id="KW-0732">Signal</keyword>
<accession>A0AAU8EKN6</accession>